<evidence type="ECO:0000313" key="4">
    <source>
        <dbReference type="EMBL" id="RZU53624.1"/>
    </source>
</evidence>
<protein>
    <submittedName>
        <fullName evidence="4">Response regulator receiver domain-containing protein</fullName>
    </submittedName>
</protein>
<dbReference type="Pfam" id="PF00072">
    <property type="entry name" value="Response_reg"/>
    <property type="match status" value="1"/>
</dbReference>
<sequence>MALVVVAEDEDDIRSLVVRMLHRAGHEVIEAPDGAVALQAVRERHPDAVISDLDLPRMSGVELSQAIRTDANTAALPVILVSGSLLPGDRRAVDARATAILTKPFLPRELVACLDKALTAGHDDGVPPMRCP</sequence>
<dbReference type="SUPFAM" id="SSF52172">
    <property type="entry name" value="CheY-like"/>
    <property type="match status" value="1"/>
</dbReference>
<evidence type="ECO:0000259" key="3">
    <source>
        <dbReference type="PROSITE" id="PS50110"/>
    </source>
</evidence>
<dbReference type="InterPro" id="IPR011006">
    <property type="entry name" value="CheY-like_superfamily"/>
</dbReference>
<accession>A0A4Q7ZS03</accession>
<organism evidence="4 5">
    <name type="scientific">Krasilnikovia cinnamomea</name>
    <dbReference type="NCBI Taxonomy" id="349313"/>
    <lineage>
        <taxon>Bacteria</taxon>
        <taxon>Bacillati</taxon>
        <taxon>Actinomycetota</taxon>
        <taxon>Actinomycetes</taxon>
        <taxon>Micromonosporales</taxon>
        <taxon>Micromonosporaceae</taxon>
        <taxon>Krasilnikovia</taxon>
    </lineage>
</organism>
<gene>
    <name evidence="4" type="ORF">EV385_5555</name>
</gene>
<reference evidence="4 5" key="1">
    <citation type="submission" date="2019-02" db="EMBL/GenBank/DDBJ databases">
        <title>Sequencing the genomes of 1000 actinobacteria strains.</title>
        <authorList>
            <person name="Klenk H.-P."/>
        </authorList>
    </citation>
    <scope>NUCLEOTIDE SEQUENCE [LARGE SCALE GENOMIC DNA]</scope>
    <source>
        <strain evidence="4 5">DSM 45162</strain>
    </source>
</reference>
<dbReference type="PANTHER" id="PTHR44591">
    <property type="entry name" value="STRESS RESPONSE REGULATOR PROTEIN 1"/>
    <property type="match status" value="1"/>
</dbReference>
<comment type="caution">
    <text evidence="4">The sequence shown here is derived from an EMBL/GenBank/DDBJ whole genome shotgun (WGS) entry which is preliminary data.</text>
</comment>
<dbReference type="PROSITE" id="PS50110">
    <property type="entry name" value="RESPONSE_REGULATORY"/>
    <property type="match status" value="1"/>
</dbReference>
<evidence type="ECO:0000313" key="5">
    <source>
        <dbReference type="Proteomes" id="UP000292564"/>
    </source>
</evidence>
<keyword evidence="5" id="KW-1185">Reference proteome</keyword>
<dbReference type="AlphaFoldDB" id="A0A4Q7ZS03"/>
<feature type="modified residue" description="4-aspartylphosphate" evidence="2">
    <location>
        <position position="52"/>
    </location>
</feature>
<evidence type="ECO:0000256" key="1">
    <source>
        <dbReference type="ARBA" id="ARBA00022553"/>
    </source>
</evidence>
<dbReference type="SMART" id="SM00448">
    <property type="entry name" value="REC"/>
    <property type="match status" value="1"/>
</dbReference>
<dbReference type="GO" id="GO:0000160">
    <property type="term" value="P:phosphorelay signal transduction system"/>
    <property type="evidence" value="ECO:0007669"/>
    <property type="project" value="InterPro"/>
</dbReference>
<dbReference type="Proteomes" id="UP000292564">
    <property type="component" value="Unassembled WGS sequence"/>
</dbReference>
<name>A0A4Q7ZS03_9ACTN</name>
<dbReference type="Gene3D" id="3.40.50.2300">
    <property type="match status" value="1"/>
</dbReference>
<keyword evidence="1 2" id="KW-0597">Phosphoprotein</keyword>
<dbReference type="EMBL" id="SHKY01000001">
    <property type="protein sequence ID" value="RZU53624.1"/>
    <property type="molecule type" value="Genomic_DNA"/>
</dbReference>
<dbReference type="PANTHER" id="PTHR44591:SF23">
    <property type="entry name" value="CHEY SUBFAMILY"/>
    <property type="match status" value="1"/>
</dbReference>
<dbReference type="InterPro" id="IPR001789">
    <property type="entry name" value="Sig_transdc_resp-reg_receiver"/>
</dbReference>
<dbReference type="RefSeq" id="WP_130512092.1">
    <property type="nucleotide sequence ID" value="NZ_SHKY01000001.1"/>
</dbReference>
<feature type="domain" description="Response regulatory" evidence="3">
    <location>
        <begin position="3"/>
        <end position="118"/>
    </location>
</feature>
<proteinExistence type="predicted"/>
<dbReference type="OrthoDB" id="3784905at2"/>
<evidence type="ECO:0000256" key="2">
    <source>
        <dbReference type="PROSITE-ProRule" id="PRU00169"/>
    </source>
</evidence>
<dbReference type="InterPro" id="IPR050595">
    <property type="entry name" value="Bact_response_regulator"/>
</dbReference>